<evidence type="ECO:0000313" key="2">
    <source>
        <dbReference type="Proteomes" id="UP001410795"/>
    </source>
</evidence>
<proteinExistence type="predicted"/>
<name>A0ABP7B0Q7_9MICO</name>
<reference evidence="2" key="1">
    <citation type="journal article" date="2019" name="Int. J. Syst. Evol. Microbiol.">
        <title>The Global Catalogue of Microorganisms (GCM) 10K type strain sequencing project: providing services to taxonomists for standard genome sequencing and annotation.</title>
        <authorList>
            <consortium name="The Broad Institute Genomics Platform"/>
            <consortium name="The Broad Institute Genome Sequencing Center for Infectious Disease"/>
            <person name="Wu L."/>
            <person name="Ma J."/>
        </authorList>
    </citation>
    <scope>NUCLEOTIDE SEQUENCE [LARGE SCALE GENOMIC DNA]</scope>
    <source>
        <strain evidence="2">JCM 16546</strain>
    </source>
</reference>
<dbReference type="Proteomes" id="UP001410795">
    <property type="component" value="Unassembled WGS sequence"/>
</dbReference>
<organism evidence="1 2">
    <name type="scientific">Microbacterium marinilacus</name>
    <dbReference type="NCBI Taxonomy" id="415209"/>
    <lineage>
        <taxon>Bacteria</taxon>
        <taxon>Bacillati</taxon>
        <taxon>Actinomycetota</taxon>
        <taxon>Actinomycetes</taxon>
        <taxon>Micrococcales</taxon>
        <taxon>Microbacteriaceae</taxon>
        <taxon>Microbacterium</taxon>
    </lineage>
</organism>
<keyword evidence="2" id="KW-1185">Reference proteome</keyword>
<gene>
    <name evidence="1" type="ORF">GCM10022202_00830</name>
</gene>
<evidence type="ECO:0000313" key="1">
    <source>
        <dbReference type="EMBL" id="GAA3645444.1"/>
    </source>
</evidence>
<comment type="caution">
    <text evidence="1">The sequence shown here is derived from an EMBL/GenBank/DDBJ whole genome shotgun (WGS) entry which is preliminary data.</text>
</comment>
<dbReference type="RefSeq" id="WP_221857696.1">
    <property type="nucleotide sequence ID" value="NZ_BAAAYV010000002.1"/>
</dbReference>
<sequence length="183" mass="20174">MIEEGPDASAPPIDADELAQQGVTGDVVSVERDVNGATFYFYEDGDYVFTLPDEVPNEDGDMVSAAWSSGTYCTGHFAQIAKLNGQLYWGGQNYCSGTNNVYQHDLRVVLRDGCTGPFCFQEETGEARAPGSAYDMVKTVSQFHTCANSNQRRYDMIAYPMVRSVQFGPIVDSENFIVACDWI</sequence>
<accession>A0ABP7B0Q7</accession>
<protein>
    <submittedName>
        <fullName evidence="1">Uncharacterized protein</fullName>
    </submittedName>
</protein>
<dbReference type="EMBL" id="BAAAYV010000002">
    <property type="protein sequence ID" value="GAA3645444.1"/>
    <property type="molecule type" value="Genomic_DNA"/>
</dbReference>